<sequence length="46" mass="5525">MVVEMVTLDGGRDGYHWMVLEMVIIGWWERWPSLDDGRNPQSWKTF</sequence>
<proteinExistence type="predicted"/>
<comment type="caution">
    <text evidence="1">The sequence shown here is derived from an EMBL/GenBank/DDBJ whole genome shotgun (WGS) entry which is preliminary data.</text>
</comment>
<evidence type="ECO:0000313" key="2">
    <source>
        <dbReference type="Proteomes" id="UP001283361"/>
    </source>
</evidence>
<name>A0AAE1BDI5_9GAST</name>
<dbReference type="Proteomes" id="UP001283361">
    <property type="component" value="Unassembled WGS sequence"/>
</dbReference>
<protein>
    <submittedName>
        <fullName evidence="1">Uncharacterized protein</fullName>
    </submittedName>
</protein>
<keyword evidence="2" id="KW-1185">Reference proteome</keyword>
<organism evidence="1 2">
    <name type="scientific">Elysia crispata</name>
    <name type="common">lettuce slug</name>
    <dbReference type="NCBI Taxonomy" id="231223"/>
    <lineage>
        <taxon>Eukaryota</taxon>
        <taxon>Metazoa</taxon>
        <taxon>Spiralia</taxon>
        <taxon>Lophotrochozoa</taxon>
        <taxon>Mollusca</taxon>
        <taxon>Gastropoda</taxon>
        <taxon>Heterobranchia</taxon>
        <taxon>Euthyneura</taxon>
        <taxon>Panpulmonata</taxon>
        <taxon>Sacoglossa</taxon>
        <taxon>Placobranchoidea</taxon>
        <taxon>Plakobranchidae</taxon>
        <taxon>Elysia</taxon>
    </lineage>
</organism>
<dbReference type="EMBL" id="JAWDGP010000039">
    <property type="protein sequence ID" value="KAK3804138.1"/>
    <property type="molecule type" value="Genomic_DNA"/>
</dbReference>
<dbReference type="AlphaFoldDB" id="A0AAE1BDI5"/>
<gene>
    <name evidence="1" type="ORF">RRG08_047606</name>
</gene>
<reference evidence="1" key="1">
    <citation type="journal article" date="2023" name="G3 (Bethesda)">
        <title>A reference genome for the long-term kleptoplast-retaining sea slug Elysia crispata morphotype clarki.</title>
        <authorList>
            <person name="Eastman K.E."/>
            <person name="Pendleton A.L."/>
            <person name="Shaikh M.A."/>
            <person name="Suttiyut T."/>
            <person name="Ogas R."/>
            <person name="Tomko P."/>
            <person name="Gavelis G."/>
            <person name="Widhalm J.R."/>
            <person name="Wisecaver J.H."/>
        </authorList>
    </citation>
    <scope>NUCLEOTIDE SEQUENCE</scope>
    <source>
        <strain evidence="1">ECLA1</strain>
    </source>
</reference>
<accession>A0AAE1BDI5</accession>
<feature type="non-terminal residue" evidence="1">
    <location>
        <position position="1"/>
    </location>
</feature>
<evidence type="ECO:0000313" key="1">
    <source>
        <dbReference type="EMBL" id="KAK3804138.1"/>
    </source>
</evidence>